<dbReference type="Pfam" id="PF25917">
    <property type="entry name" value="BSH_RND"/>
    <property type="match status" value="1"/>
</dbReference>
<feature type="domain" description="Multidrug resistance protein MdtA-like barrel-sandwich hybrid" evidence="6">
    <location>
        <begin position="52"/>
        <end position="204"/>
    </location>
</feature>
<dbReference type="Pfam" id="PF25990">
    <property type="entry name" value="Beta-barrel_YknX"/>
    <property type="match status" value="1"/>
</dbReference>
<proteinExistence type="inferred from homology"/>
<feature type="compositionally biased region" description="Low complexity" evidence="4">
    <location>
        <begin position="350"/>
        <end position="363"/>
    </location>
</feature>
<dbReference type="InterPro" id="IPR006143">
    <property type="entry name" value="RND_pump_MFP"/>
</dbReference>
<gene>
    <name evidence="8" type="ORF">AMPC_06850</name>
</gene>
<reference evidence="9" key="1">
    <citation type="journal article" date="2022" name="Int. J. Syst. Evol. Microbiol.">
        <title>Anaeromyxobacter oryzae sp. nov., Anaeromyxobacter diazotrophicus sp. nov. and Anaeromyxobacter paludicola sp. nov., isolated from paddy soils.</title>
        <authorList>
            <person name="Itoh H."/>
            <person name="Xu Z."/>
            <person name="Mise K."/>
            <person name="Masuda Y."/>
            <person name="Ushijima N."/>
            <person name="Hayakawa C."/>
            <person name="Shiratori Y."/>
            <person name="Senoo K."/>
        </authorList>
    </citation>
    <scope>NUCLEOTIDE SEQUENCE [LARGE SCALE GENOMIC DNA]</scope>
    <source>
        <strain evidence="9">Red630</strain>
    </source>
</reference>
<feature type="domain" description="YknX-like beta-barrel" evidence="7">
    <location>
        <begin position="215"/>
        <end position="290"/>
    </location>
</feature>
<protein>
    <submittedName>
        <fullName evidence="8">RND transporter</fullName>
    </submittedName>
</protein>
<comment type="subcellular location">
    <subcellularLocation>
        <location evidence="1">Cell envelope</location>
    </subcellularLocation>
</comment>
<keyword evidence="3" id="KW-0175">Coiled coil</keyword>
<evidence type="ECO:0000259" key="6">
    <source>
        <dbReference type="Pfam" id="PF25917"/>
    </source>
</evidence>
<evidence type="ECO:0000256" key="4">
    <source>
        <dbReference type="SAM" id="MobiDB-lite"/>
    </source>
</evidence>
<dbReference type="InterPro" id="IPR050465">
    <property type="entry name" value="UPF0194_transport"/>
</dbReference>
<dbReference type="InterPro" id="IPR058625">
    <property type="entry name" value="MdtA-like_BSH"/>
</dbReference>
<evidence type="ECO:0000256" key="2">
    <source>
        <dbReference type="ARBA" id="ARBA00009477"/>
    </source>
</evidence>
<evidence type="ECO:0000313" key="8">
    <source>
        <dbReference type="EMBL" id="BDG07572.1"/>
    </source>
</evidence>
<dbReference type="NCBIfam" id="TIGR01730">
    <property type="entry name" value="RND_mfp"/>
    <property type="match status" value="1"/>
</dbReference>
<dbReference type="Gene3D" id="2.40.50.100">
    <property type="match status" value="2"/>
</dbReference>
<comment type="similarity">
    <text evidence="2">Belongs to the membrane fusion protein (MFP) (TC 8.A.1) family.</text>
</comment>
<dbReference type="PROSITE" id="PS51257">
    <property type="entry name" value="PROKAR_LIPOPROTEIN"/>
    <property type="match status" value="1"/>
</dbReference>
<dbReference type="InterPro" id="IPR058636">
    <property type="entry name" value="Beta-barrel_YknX"/>
</dbReference>
<accession>A0ABM7X6W3</accession>
<dbReference type="PANTHER" id="PTHR32347:SF14">
    <property type="entry name" value="EFFLUX SYSTEM COMPONENT YKNX-RELATED"/>
    <property type="match status" value="1"/>
</dbReference>
<organism evidence="8 9">
    <name type="scientific">Anaeromyxobacter paludicola</name>
    <dbReference type="NCBI Taxonomy" id="2918171"/>
    <lineage>
        <taxon>Bacteria</taxon>
        <taxon>Pseudomonadati</taxon>
        <taxon>Myxococcota</taxon>
        <taxon>Myxococcia</taxon>
        <taxon>Myxococcales</taxon>
        <taxon>Cystobacterineae</taxon>
        <taxon>Anaeromyxobacteraceae</taxon>
        <taxon>Anaeromyxobacter</taxon>
    </lineage>
</organism>
<feature type="chain" id="PRO_5046060933" evidence="5">
    <location>
        <begin position="25"/>
        <end position="421"/>
    </location>
</feature>
<evidence type="ECO:0000313" key="9">
    <source>
        <dbReference type="Proteomes" id="UP001162734"/>
    </source>
</evidence>
<feature type="signal peptide" evidence="5">
    <location>
        <begin position="1"/>
        <end position="24"/>
    </location>
</feature>
<evidence type="ECO:0000256" key="1">
    <source>
        <dbReference type="ARBA" id="ARBA00004196"/>
    </source>
</evidence>
<dbReference type="Proteomes" id="UP001162734">
    <property type="component" value="Chromosome"/>
</dbReference>
<sequence length="421" mass="43899">MTPRRLLPALLLLTLASACRRAPATGYRTEPVSRGALAEVVSATGDVSAIVTVNVGSQVSGTISKLYVDFNSTVKKDQILAEIDPRLFQAALERANASLAAAQADVVSAQVALVAAERTFQRNRELLQRSLVAQADLDNAETARDAAAAQVQSSRAKVLQARADRDTAATNLALCHIRSPIDGVVISRSVDVGQTVAAAFQAPTLFLIANDLTRMQILANIDEADVGKVKEGLETRFTVDAYPGETFHGRIREVRQAPSTIQNVVTYAAVIDARNPERKLRQGMTAAVTVTTSRRADALRVPNAALRYRPAGEAGGGRGAPDASPGERRAPGAERGGARGQRPVSLASTPPAGGEAPPAGRPARVYRLQGGKPAPVDLLVGISDGHATEVVSGLAEGDQVIVGDSGGPSGQAPGGPRRGPF</sequence>
<dbReference type="PANTHER" id="PTHR32347">
    <property type="entry name" value="EFFLUX SYSTEM COMPONENT YKNX-RELATED"/>
    <property type="match status" value="1"/>
</dbReference>
<feature type="region of interest" description="Disordered" evidence="4">
    <location>
        <begin position="301"/>
        <end position="367"/>
    </location>
</feature>
<keyword evidence="9" id="KW-1185">Reference proteome</keyword>
<dbReference type="Gene3D" id="2.40.30.170">
    <property type="match status" value="1"/>
</dbReference>
<evidence type="ECO:0000259" key="7">
    <source>
        <dbReference type="Pfam" id="PF25990"/>
    </source>
</evidence>
<feature type="compositionally biased region" description="Gly residues" evidence="4">
    <location>
        <begin position="404"/>
        <end position="421"/>
    </location>
</feature>
<evidence type="ECO:0000256" key="3">
    <source>
        <dbReference type="ARBA" id="ARBA00023054"/>
    </source>
</evidence>
<feature type="region of interest" description="Disordered" evidence="4">
    <location>
        <begin position="398"/>
        <end position="421"/>
    </location>
</feature>
<evidence type="ECO:0000256" key="5">
    <source>
        <dbReference type="SAM" id="SignalP"/>
    </source>
</evidence>
<dbReference type="EMBL" id="AP025592">
    <property type="protein sequence ID" value="BDG07572.1"/>
    <property type="molecule type" value="Genomic_DNA"/>
</dbReference>
<name>A0ABM7X6W3_9BACT</name>
<dbReference type="SUPFAM" id="SSF111369">
    <property type="entry name" value="HlyD-like secretion proteins"/>
    <property type="match status" value="1"/>
</dbReference>
<dbReference type="RefSeq" id="WP_248344367.1">
    <property type="nucleotide sequence ID" value="NZ_AP025592.1"/>
</dbReference>
<keyword evidence="5" id="KW-0732">Signal</keyword>